<keyword evidence="2" id="KW-0408">Iron</keyword>
<dbReference type="GO" id="GO:0020037">
    <property type="term" value="F:heme binding"/>
    <property type="evidence" value="ECO:0007669"/>
    <property type="project" value="InterPro"/>
</dbReference>
<protein>
    <submittedName>
        <fullName evidence="5">Cytochrome c maturation protein CcmE</fullName>
    </submittedName>
</protein>
<accession>A0A7V1ZI43</accession>
<comment type="subcellular location">
    <subcellularLocation>
        <location evidence="1">Membrane</location>
    </subcellularLocation>
</comment>
<dbReference type="GO" id="GO:0017003">
    <property type="term" value="P:protein-heme linkage"/>
    <property type="evidence" value="ECO:0007669"/>
    <property type="project" value="InterPro"/>
</dbReference>
<reference evidence="5" key="1">
    <citation type="journal article" date="2020" name="mSystems">
        <title>Genome- and Community-Level Interaction Insights into Carbon Utilization and Element Cycling Functions of Hydrothermarchaeota in Hydrothermal Sediment.</title>
        <authorList>
            <person name="Zhou Z."/>
            <person name="Liu Y."/>
            <person name="Xu W."/>
            <person name="Pan J."/>
            <person name="Luo Z.H."/>
            <person name="Li M."/>
        </authorList>
    </citation>
    <scope>NUCLEOTIDE SEQUENCE [LARGE SCALE GENOMIC DNA]</scope>
    <source>
        <strain evidence="5">SpSt-186</strain>
    </source>
</reference>
<comment type="caution">
    <text evidence="5">The sequence shown here is derived from an EMBL/GenBank/DDBJ whole genome shotgun (WGS) entry which is preliminary data.</text>
</comment>
<keyword evidence="4" id="KW-0472">Membrane</keyword>
<dbReference type="SUPFAM" id="SSF82093">
    <property type="entry name" value="Heme chaperone CcmE"/>
    <property type="match status" value="1"/>
</dbReference>
<gene>
    <name evidence="5" type="ORF">ENP06_03720</name>
</gene>
<dbReference type="Gene3D" id="2.40.50.140">
    <property type="entry name" value="Nucleic acid-binding proteins"/>
    <property type="match status" value="1"/>
</dbReference>
<organism evidence="5">
    <name type="scientific">Thermoanaerobaculum aquaticum</name>
    <dbReference type="NCBI Taxonomy" id="1312852"/>
    <lineage>
        <taxon>Bacteria</taxon>
        <taxon>Pseudomonadati</taxon>
        <taxon>Acidobacteriota</taxon>
        <taxon>Thermoanaerobaculia</taxon>
        <taxon>Thermoanaerobaculales</taxon>
        <taxon>Thermoanaerobaculaceae</taxon>
        <taxon>Thermoanaerobaculum</taxon>
    </lineage>
</organism>
<evidence type="ECO:0000256" key="1">
    <source>
        <dbReference type="ARBA" id="ARBA00004370"/>
    </source>
</evidence>
<proteinExistence type="predicted"/>
<dbReference type="Pfam" id="PF03100">
    <property type="entry name" value="CcmE"/>
    <property type="match status" value="1"/>
</dbReference>
<keyword evidence="3" id="KW-0201">Cytochrome c-type biogenesis</keyword>
<dbReference type="InterPro" id="IPR004329">
    <property type="entry name" value="CcmE"/>
</dbReference>
<evidence type="ECO:0000256" key="4">
    <source>
        <dbReference type="ARBA" id="ARBA00023136"/>
    </source>
</evidence>
<dbReference type="EMBL" id="DSHW01000280">
    <property type="protein sequence ID" value="HEQ88503.1"/>
    <property type="molecule type" value="Genomic_DNA"/>
</dbReference>
<name>A0A7V1ZI43_9BACT</name>
<evidence type="ECO:0000256" key="3">
    <source>
        <dbReference type="ARBA" id="ARBA00022748"/>
    </source>
</evidence>
<evidence type="ECO:0000256" key="2">
    <source>
        <dbReference type="ARBA" id="ARBA00022617"/>
    </source>
</evidence>
<dbReference type="AlphaFoldDB" id="A0A7V1ZI43"/>
<evidence type="ECO:0000313" key="5">
    <source>
        <dbReference type="EMBL" id="HEQ88503.1"/>
    </source>
</evidence>
<dbReference type="GO" id="GO:0017004">
    <property type="term" value="P:cytochrome complex assembly"/>
    <property type="evidence" value="ECO:0007669"/>
    <property type="project" value="UniProtKB-KW"/>
</dbReference>
<dbReference type="InterPro" id="IPR036127">
    <property type="entry name" value="CcmE-like_sf"/>
</dbReference>
<keyword evidence="2" id="KW-0479">Metal-binding</keyword>
<sequence>MNRRAVWTVVGLALIVGFVAFGAGAFKASLTPYVSFAQARASQDAVQVAGKLVQGSSYYDEANGKLVFVLEDTQGDRMKVEFAGTKPGNFEEATQIVAIGRFTNGVFAAEKLLVKCPSKYQGVEEKQYGARS</sequence>
<dbReference type="GO" id="GO:0005886">
    <property type="term" value="C:plasma membrane"/>
    <property type="evidence" value="ECO:0007669"/>
    <property type="project" value="InterPro"/>
</dbReference>
<dbReference type="InterPro" id="IPR012340">
    <property type="entry name" value="NA-bd_OB-fold"/>
</dbReference>
<keyword evidence="2" id="KW-0349">Heme</keyword>